<dbReference type="EMBL" id="CAMPGE010029281">
    <property type="protein sequence ID" value="CAI2386750.1"/>
    <property type="molecule type" value="Genomic_DNA"/>
</dbReference>
<reference evidence="1" key="1">
    <citation type="submission" date="2023-07" db="EMBL/GenBank/DDBJ databases">
        <authorList>
            <consortium name="AG Swart"/>
            <person name="Singh M."/>
            <person name="Singh A."/>
            <person name="Seah K."/>
            <person name="Emmerich C."/>
        </authorList>
    </citation>
    <scope>NUCLEOTIDE SEQUENCE</scope>
    <source>
        <strain evidence="1">DP1</strain>
    </source>
</reference>
<gene>
    <name evidence="1" type="ORF">ECRASSUSDP1_LOCUS28374</name>
</gene>
<protein>
    <submittedName>
        <fullName evidence="1">Uncharacterized protein</fullName>
    </submittedName>
</protein>
<dbReference type="AlphaFoldDB" id="A0AAD2DBL3"/>
<comment type="caution">
    <text evidence="1">The sequence shown here is derived from an EMBL/GenBank/DDBJ whole genome shotgun (WGS) entry which is preliminary data.</text>
</comment>
<sequence>MPVNTVEQVDCFACQKSYPKSYVQYLDKSSMNSGKNKEGTTSLGQKLPFCFNCMPNSNMKKSFRGHLEVPGISDDILERSFDSKDTSGTMINLRRG</sequence>
<evidence type="ECO:0000313" key="1">
    <source>
        <dbReference type="EMBL" id="CAI2386750.1"/>
    </source>
</evidence>
<proteinExistence type="predicted"/>
<name>A0AAD2DBL3_EUPCR</name>
<accession>A0AAD2DBL3</accession>
<evidence type="ECO:0000313" key="2">
    <source>
        <dbReference type="Proteomes" id="UP001295684"/>
    </source>
</evidence>
<keyword evidence="2" id="KW-1185">Reference proteome</keyword>
<dbReference type="Proteomes" id="UP001295684">
    <property type="component" value="Unassembled WGS sequence"/>
</dbReference>
<organism evidence="1 2">
    <name type="scientific">Euplotes crassus</name>
    <dbReference type="NCBI Taxonomy" id="5936"/>
    <lineage>
        <taxon>Eukaryota</taxon>
        <taxon>Sar</taxon>
        <taxon>Alveolata</taxon>
        <taxon>Ciliophora</taxon>
        <taxon>Intramacronucleata</taxon>
        <taxon>Spirotrichea</taxon>
        <taxon>Hypotrichia</taxon>
        <taxon>Euplotida</taxon>
        <taxon>Euplotidae</taxon>
        <taxon>Moneuplotes</taxon>
    </lineage>
</organism>